<keyword evidence="2" id="KW-1185">Reference proteome</keyword>
<name>A0A255DSA8_9MYCO</name>
<sequence length="536" mass="58029">MAELGSHAVVLGAGIAGLLAARVLTEFYESVTVIDRDGLPDRAEHRTGVPQGRHLHSLLGRGTQAIGELFPGLLDELGAAGAVVDDGDDLSRLYVRVGRYELNPSGRLADPRPLAAYQASRPFLEFHLRRRVNALGNVTILDRNNIVAPVLADNAVNGVRIINRDSGTASTVSADLIVDATGRAGRTAHFLANQGVGVAPEERVPSAGGYSSQLLSIPPGRIAQRMAFVNQGSRAPGALLVAYEHDTWMLAISCPAESGSPPTSFADMLQAAESMLPSTIMAGLRDATCVGEISVSRNTAAVWRRYDRMPHLPSGLVVVGDAFCSLNPLHGQGMTMAAVQALTLRDCLRAGKTDLPQRFYRDAAEHIGPVWAANRANDRPAPPAAERASARWLNSWIQRAALRAASADIAVAERILRVRGLIDSPVRLREPSFFARILLANLRHPRPALYVPAPPIHSSVSQTDEREIRALVDGQAKRRRGRTEITRLRYLTPDVALIQARAAITGRLRCRMRRNTSVAVRTDNGWLLAFSQNTTY</sequence>
<dbReference type="EMBL" id="NOZR01000002">
    <property type="protein sequence ID" value="OYN82329.1"/>
    <property type="molecule type" value="Genomic_DNA"/>
</dbReference>
<dbReference type="AlphaFoldDB" id="A0A255DSA8"/>
<dbReference type="InterPro" id="IPR036188">
    <property type="entry name" value="FAD/NAD-bd_sf"/>
</dbReference>
<dbReference type="PANTHER" id="PTHR43422">
    <property type="entry name" value="THIAMINE THIAZOLE SYNTHASE"/>
    <property type="match status" value="1"/>
</dbReference>
<dbReference type="Gene3D" id="3.10.450.50">
    <property type="match status" value="1"/>
</dbReference>
<accession>A0A255DSA8</accession>
<dbReference type="PANTHER" id="PTHR43422:SF3">
    <property type="entry name" value="THIAMINE THIAZOLE SYNTHASE"/>
    <property type="match status" value="1"/>
</dbReference>
<dbReference type="SUPFAM" id="SSF54427">
    <property type="entry name" value="NTF2-like"/>
    <property type="match status" value="1"/>
</dbReference>
<organism evidence="1 2">
    <name type="scientific">Mycolicibacterium sphagni</name>
    <dbReference type="NCBI Taxonomy" id="1786"/>
    <lineage>
        <taxon>Bacteria</taxon>
        <taxon>Bacillati</taxon>
        <taxon>Actinomycetota</taxon>
        <taxon>Actinomycetes</taxon>
        <taxon>Mycobacteriales</taxon>
        <taxon>Mycobacteriaceae</taxon>
        <taxon>Mycolicibacterium</taxon>
    </lineage>
</organism>
<reference evidence="1 2" key="1">
    <citation type="submission" date="2017-07" db="EMBL/GenBank/DDBJ databases">
        <title>The new phylogeny of genus Mycobacterium.</title>
        <authorList>
            <person name="Tortoli E."/>
            <person name="Trovato A."/>
            <person name="Cirillo D.M."/>
        </authorList>
    </citation>
    <scope>NUCLEOTIDE SEQUENCE [LARGE SCALE GENOMIC DNA]</scope>
    <source>
        <strain evidence="1 2">ATCC 33027</strain>
    </source>
</reference>
<evidence type="ECO:0000313" key="1">
    <source>
        <dbReference type="EMBL" id="OYN82329.1"/>
    </source>
</evidence>
<dbReference type="InterPro" id="IPR032710">
    <property type="entry name" value="NTF2-like_dom_sf"/>
</dbReference>
<dbReference type="Proteomes" id="UP000216063">
    <property type="component" value="Unassembled WGS sequence"/>
</dbReference>
<comment type="caution">
    <text evidence="1">The sequence shown here is derived from an EMBL/GenBank/DDBJ whole genome shotgun (WGS) entry which is preliminary data.</text>
</comment>
<dbReference type="SUPFAM" id="SSF51905">
    <property type="entry name" value="FAD/NAD(P)-binding domain"/>
    <property type="match status" value="1"/>
</dbReference>
<dbReference type="RefSeq" id="WP_094476445.1">
    <property type="nucleotide sequence ID" value="NZ_NOZR01000002.1"/>
</dbReference>
<dbReference type="OrthoDB" id="9790035at2"/>
<gene>
    <name evidence="1" type="ORF">CG716_03470</name>
</gene>
<dbReference type="Gene3D" id="3.50.50.60">
    <property type="entry name" value="FAD/NAD(P)-binding domain"/>
    <property type="match status" value="1"/>
</dbReference>
<proteinExistence type="predicted"/>
<protein>
    <submittedName>
        <fullName evidence="1">FAD-dependent oxidoreductase</fullName>
    </submittedName>
</protein>
<evidence type="ECO:0000313" key="2">
    <source>
        <dbReference type="Proteomes" id="UP000216063"/>
    </source>
</evidence>